<evidence type="ECO:0000313" key="2">
    <source>
        <dbReference type="EMBL" id="SIT45592.1"/>
    </source>
</evidence>
<sequence length="133" mass="14195">MAIEVKGPNYALSAKATYVTVNGAGFAILRANAWFDQSGSWSAPAPHDNPLSVLLGNPVKGSGKFYGVKTAKHAFKQHPPVCHSAVHRATYYPADQVTLTVASRKKLRAESPAPRKTGRGKVGVGGMRTRSHN</sequence>
<name>A0A1N7SE38_9BURK</name>
<dbReference type="RefSeq" id="WP_087736729.1">
    <property type="nucleotide sequence ID" value="NZ_CYGY02000047.1"/>
</dbReference>
<proteinExistence type="predicted"/>
<evidence type="ECO:0000313" key="3">
    <source>
        <dbReference type="Proteomes" id="UP000195569"/>
    </source>
</evidence>
<comment type="caution">
    <text evidence="2">The sequence shown here is derived from an EMBL/GenBank/DDBJ whole genome shotgun (WGS) entry which is preliminary data.</text>
</comment>
<protein>
    <submittedName>
        <fullName evidence="2">Uncharacterized protein</fullName>
    </submittedName>
</protein>
<dbReference type="AlphaFoldDB" id="A0A1N7SE38"/>
<dbReference type="EMBL" id="CYGY02000047">
    <property type="protein sequence ID" value="SIT45592.1"/>
    <property type="molecule type" value="Genomic_DNA"/>
</dbReference>
<dbReference type="Proteomes" id="UP000195569">
    <property type="component" value="Unassembled WGS sequence"/>
</dbReference>
<feature type="region of interest" description="Disordered" evidence="1">
    <location>
        <begin position="105"/>
        <end position="133"/>
    </location>
</feature>
<organism evidence="2 3">
    <name type="scientific">Paraburkholderia piptadeniae</name>
    <dbReference type="NCBI Taxonomy" id="1701573"/>
    <lineage>
        <taxon>Bacteria</taxon>
        <taxon>Pseudomonadati</taxon>
        <taxon>Pseudomonadota</taxon>
        <taxon>Betaproteobacteria</taxon>
        <taxon>Burkholderiales</taxon>
        <taxon>Burkholderiaceae</taxon>
        <taxon>Paraburkholderia</taxon>
    </lineage>
</organism>
<reference evidence="2" key="1">
    <citation type="submission" date="2016-12" db="EMBL/GenBank/DDBJ databases">
        <authorList>
            <person name="Moulin L."/>
        </authorList>
    </citation>
    <scope>NUCLEOTIDE SEQUENCE [LARGE SCALE GENOMIC DNA]</scope>
    <source>
        <strain evidence="2">STM 7183</strain>
    </source>
</reference>
<gene>
    <name evidence="2" type="ORF">BN2476_470068</name>
</gene>
<evidence type="ECO:0000256" key="1">
    <source>
        <dbReference type="SAM" id="MobiDB-lite"/>
    </source>
</evidence>
<accession>A0A1N7SE38</accession>
<keyword evidence="3" id="KW-1185">Reference proteome</keyword>